<dbReference type="STRING" id="690879.TSACC_23363"/>
<comment type="caution">
    <text evidence="2">The sequence shown here is derived from an EMBL/GenBank/DDBJ whole genome shotgun (WGS) entry which is preliminary data.</text>
</comment>
<dbReference type="AlphaFoldDB" id="A0A146GBB9"/>
<reference evidence="3" key="1">
    <citation type="journal article" date="2017" name="Genome Announc.">
        <title>Draft Genome Sequence of Terrimicrobium sacchariphilum NM-5T, a Facultative Anaerobic Soil Bacterium of the Class Spartobacteria.</title>
        <authorList>
            <person name="Qiu Y.L."/>
            <person name="Tourlousse D.M."/>
            <person name="Matsuura N."/>
            <person name="Ohashi A."/>
            <person name="Sekiguchi Y."/>
        </authorList>
    </citation>
    <scope>NUCLEOTIDE SEQUENCE [LARGE SCALE GENOMIC DNA]</scope>
    <source>
        <strain evidence="3">NM-5</strain>
    </source>
</reference>
<accession>A0A146GBB9</accession>
<evidence type="ECO:0000256" key="1">
    <source>
        <dbReference type="SAM" id="Phobius"/>
    </source>
</evidence>
<evidence type="ECO:0000313" key="3">
    <source>
        <dbReference type="Proteomes" id="UP000076023"/>
    </source>
</evidence>
<dbReference type="InParanoid" id="A0A146GBB9"/>
<keyword evidence="1" id="KW-0472">Membrane</keyword>
<keyword evidence="3" id="KW-1185">Reference proteome</keyword>
<organism evidence="2 3">
    <name type="scientific">Terrimicrobium sacchariphilum</name>
    <dbReference type="NCBI Taxonomy" id="690879"/>
    <lineage>
        <taxon>Bacteria</taxon>
        <taxon>Pseudomonadati</taxon>
        <taxon>Verrucomicrobiota</taxon>
        <taxon>Terrimicrobiia</taxon>
        <taxon>Terrimicrobiales</taxon>
        <taxon>Terrimicrobiaceae</taxon>
        <taxon>Terrimicrobium</taxon>
    </lineage>
</organism>
<sequence>MKTPSQFWTLFRFHVMASPWIWGMAIVLGLQGFFGMSWFYRNLDLALSGLNFALWIPVALAVVVVRPEFYAGSQANASTQRMLYCADFLFTRAVDRGMVFRCRGLLYWAMILSVAISWLSVAAFRPSFTLELPANAGFSSKSQYYLEHIPGSFVQKTSRDGDVTIEAVLGNLQIKTVMVALTIGFGALWLVVVSLMATVPFRLWIIWGFSFGGMMAMMFFGILRGDLFEPFLLFGLGHLPLCLGVALLCALGAEWFVERRLASLEFM</sequence>
<dbReference type="RefSeq" id="WP_153811505.1">
    <property type="nucleotide sequence ID" value="NZ_BDCO01000002.1"/>
</dbReference>
<gene>
    <name evidence="2" type="ORF">TSACC_23363</name>
</gene>
<feature type="transmembrane region" description="Helical" evidence="1">
    <location>
        <begin position="204"/>
        <end position="225"/>
    </location>
</feature>
<proteinExistence type="predicted"/>
<name>A0A146GBB9_TERSA</name>
<keyword evidence="1" id="KW-0812">Transmembrane</keyword>
<feature type="transmembrane region" description="Helical" evidence="1">
    <location>
        <begin position="231"/>
        <end position="257"/>
    </location>
</feature>
<feature type="transmembrane region" description="Helical" evidence="1">
    <location>
        <begin position="177"/>
        <end position="197"/>
    </location>
</feature>
<keyword evidence="1" id="KW-1133">Transmembrane helix</keyword>
<evidence type="ECO:0000313" key="2">
    <source>
        <dbReference type="EMBL" id="GAT34929.1"/>
    </source>
</evidence>
<protein>
    <submittedName>
        <fullName evidence="2">Uncharacterized protein</fullName>
    </submittedName>
</protein>
<feature type="transmembrane region" description="Helical" evidence="1">
    <location>
        <begin position="105"/>
        <end position="124"/>
    </location>
</feature>
<dbReference type="EMBL" id="BDCO01000002">
    <property type="protein sequence ID" value="GAT34929.1"/>
    <property type="molecule type" value="Genomic_DNA"/>
</dbReference>
<feature type="transmembrane region" description="Helical" evidence="1">
    <location>
        <begin position="46"/>
        <end position="65"/>
    </location>
</feature>
<dbReference type="Proteomes" id="UP000076023">
    <property type="component" value="Unassembled WGS sequence"/>
</dbReference>
<feature type="transmembrane region" description="Helical" evidence="1">
    <location>
        <begin position="20"/>
        <end position="40"/>
    </location>
</feature>